<feature type="non-terminal residue" evidence="4">
    <location>
        <position position="90"/>
    </location>
</feature>
<dbReference type="PROSITE" id="PS50158">
    <property type="entry name" value="ZF_CCHC"/>
    <property type="match status" value="1"/>
</dbReference>
<dbReference type="SMART" id="SM00343">
    <property type="entry name" value="ZnF_C2HC"/>
    <property type="match status" value="1"/>
</dbReference>
<dbReference type="Gene3D" id="4.10.60.10">
    <property type="entry name" value="Zinc finger, CCHC-type"/>
    <property type="match status" value="1"/>
</dbReference>
<dbReference type="InterPro" id="IPR001878">
    <property type="entry name" value="Znf_CCHC"/>
</dbReference>
<evidence type="ECO:0000259" key="3">
    <source>
        <dbReference type="PROSITE" id="PS50158"/>
    </source>
</evidence>
<evidence type="ECO:0000313" key="5">
    <source>
        <dbReference type="Proteomes" id="UP000257109"/>
    </source>
</evidence>
<keyword evidence="1" id="KW-0479">Metal-binding</keyword>
<evidence type="ECO:0000313" key="4">
    <source>
        <dbReference type="EMBL" id="RDX82028.1"/>
    </source>
</evidence>
<sequence>MEVSNLAAKLKSLKLELDEDLIMHLRDKTESSHFASSSHNKKRKNIKGATEGSSKGKKPKENEEFTCFFCKKSGHMKKQCSKYAKSHVKK</sequence>
<proteinExistence type="predicted"/>
<dbReference type="GO" id="GO:0003676">
    <property type="term" value="F:nucleic acid binding"/>
    <property type="evidence" value="ECO:0007669"/>
    <property type="project" value="InterPro"/>
</dbReference>
<accession>A0A371FUP0</accession>
<name>A0A371FUP0_MUCPR</name>
<dbReference type="Pfam" id="PF00098">
    <property type="entry name" value="zf-CCHC"/>
    <property type="match status" value="1"/>
</dbReference>
<reference evidence="4" key="1">
    <citation type="submission" date="2018-05" db="EMBL/GenBank/DDBJ databases">
        <title>Draft genome of Mucuna pruriens seed.</title>
        <authorList>
            <person name="Nnadi N.E."/>
            <person name="Vos R."/>
            <person name="Hasami M.H."/>
            <person name="Devisetty U.K."/>
            <person name="Aguiy J.C."/>
        </authorList>
    </citation>
    <scope>NUCLEOTIDE SEQUENCE [LARGE SCALE GENOMIC DNA]</scope>
    <source>
        <strain evidence="4">JCA_2017</strain>
    </source>
</reference>
<keyword evidence="1" id="KW-0862">Zinc</keyword>
<evidence type="ECO:0000256" key="1">
    <source>
        <dbReference type="PROSITE-ProRule" id="PRU00047"/>
    </source>
</evidence>
<dbReference type="EMBL" id="QJKJ01007764">
    <property type="protein sequence ID" value="RDX82028.1"/>
    <property type="molecule type" value="Genomic_DNA"/>
</dbReference>
<dbReference type="SUPFAM" id="SSF57756">
    <property type="entry name" value="Retrovirus zinc finger-like domains"/>
    <property type="match status" value="1"/>
</dbReference>
<dbReference type="GO" id="GO:0008270">
    <property type="term" value="F:zinc ion binding"/>
    <property type="evidence" value="ECO:0007669"/>
    <property type="project" value="UniProtKB-KW"/>
</dbReference>
<comment type="caution">
    <text evidence="4">The sequence shown here is derived from an EMBL/GenBank/DDBJ whole genome shotgun (WGS) entry which is preliminary data.</text>
</comment>
<feature type="non-terminal residue" evidence="4">
    <location>
        <position position="1"/>
    </location>
</feature>
<feature type="region of interest" description="Disordered" evidence="2">
    <location>
        <begin position="29"/>
        <end position="61"/>
    </location>
</feature>
<organism evidence="4 5">
    <name type="scientific">Mucuna pruriens</name>
    <name type="common">Velvet bean</name>
    <name type="synonym">Dolichos pruriens</name>
    <dbReference type="NCBI Taxonomy" id="157652"/>
    <lineage>
        <taxon>Eukaryota</taxon>
        <taxon>Viridiplantae</taxon>
        <taxon>Streptophyta</taxon>
        <taxon>Embryophyta</taxon>
        <taxon>Tracheophyta</taxon>
        <taxon>Spermatophyta</taxon>
        <taxon>Magnoliopsida</taxon>
        <taxon>eudicotyledons</taxon>
        <taxon>Gunneridae</taxon>
        <taxon>Pentapetalae</taxon>
        <taxon>rosids</taxon>
        <taxon>fabids</taxon>
        <taxon>Fabales</taxon>
        <taxon>Fabaceae</taxon>
        <taxon>Papilionoideae</taxon>
        <taxon>50 kb inversion clade</taxon>
        <taxon>NPAAA clade</taxon>
        <taxon>indigoferoid/millettioid clade</taxon>
        <taxon>Phaseoleae</taxon>
        <taxon>Mucuna</taxon>
    </lineage>
</organism>
<dbReference type="Proteomes" id="UP000257109">
    <property type="component" value="Unassembled WGS sequence"/>
</dbReference>
<keyword evidence="1" id="KW-0863">Zinc-finger</keyword>
<evidence type="ECO:0000256" key="2">
    <source>
        <dbReference type="SAM" id="MobiDB-lite"/>
    </source>
</evidence>
<dbReference type="AlphaFoldDB" id="A0A371FUP0"/>
<gene>
    <name evidence="4" type="ORF">CR513_37229</name>
</gene>
<feature type="domain" description="CCHC-type" evidence="3">
    <location>
        <begin position="67"/>
        <end position="82"/>
    </location>
</feature>
<dbReference type="OrthoDB" id="1418838at2759"/>
<protein>
    <recommendedName>
        <fullName evidence="3">CCHC-type domain-containing protein</fullName>
    </recommendedName>
</protein>
<dbReference type="InterPro" id="IPR036875">
    <property type="entry name" value="Znf_CCHC_sf"/>
</dbReference>
<keyword evidence="5" id="KW-1185">Reference proteome</keyword>